<name>A0A0E9QXU9_ANGAN</name>
<reference evidence="1" key="1">
    <citation type="submission" date="2014-11" db="EMBL/GenBank/DDBJ databases">
        <authorList>
            <person name="Amaro Gonzalez C."/>
        </authorList>
    </citation>
    <scope>NUCLEOTIDE SEQUENCE</scope>
</reference>
<dbReference type="AlphaFoldDB" id="A0A0E9QXU9"/>
<proteinExistence type="predicted"/>
<dbReference type="EMBL" id="GBXM01087290">
    <property type="protein sequence ID" value="JAH21287.1"/>
    <property type="molecule type" value="Transcribed_RNA"/>
</dbReference>
<evidence type="ECO:0000313" key="1">
    <source>
        <dbReference type="EMBL" id="JAH21287.1"/>
    </source>
</evidence>
<reference evidence="1" key="2">
    <citation type="journal article" date="2015" name="Fish Shellfish Immunol.">
        <title>Early steps in the European eel (Anguilla anguilla)-Vibrio vulnificus interaction in the gills: Role of the RtxA13 toxin.</title>
        <authorList>
            <person name="Callol A."/>
            <person name="Pajuelo D."/>
            <person name="Ebbesson L."/>
            <person name="Teles M."/>
            <person name="MacKenzie S."/>
            <person name="Amaro C."/>
        </authorList>
    </citation>
    <scope>NUCLEOTIDE SEQUENCE</scope>
</reference>
<organism evidence="1">
    <name type="scientific">Anguilla anguilla</name>
    <name type="common">European freshwater eel</name>
    <name type="synonym">Muraena anguilla</name>
    <dbReference type="NCBI Taxonomy" id="7936"/>
    <lineage>
        <taxon>Eukaryota</taxon>
        <taxon>Metazoa</taxon>
        <taxon>Chordata</taxon>
        <taxon>Craniata</taxon>
        <taxon>Vertebrata</taxon>
        <taxon>Euteleostomi</taxon>
        <taxon>Actinopterygii</taxon>
        <taxon>Neopterygii</taxon>
        <taxon>Teleostei</taxon>
        <taxon>Anguilliformes</taxon>
        <taxon>Anguillidae</taxon>
        <taxon>Anguilla</taxon>
    </lineage>
</organism>
<accession>A0A0E9QXU9</accession>
<sequence>MLGGRFVWFKQKKHGFAILHQCVSRPFNLMSIDGEASGVVAHSISVIMHQGITFCSYD</sequence>
<protein>
    <submittedName>
        <fullName evidence="1">Uncharacterized protein</fullName>
    </submittedName>
</protein>